<dbReference type="InterPro" id="IPR015967">
    <property type="entry name" value="Rcmb_RecR_Znf"/>
</dbReference>
<dbReference type="Gene3D" id="3.40.1360.10">
    <property type="match status" value="1"/>
</dbReference>
<keyword evidence="1" id="KW-0479">Metal-binding</keyword>
<dbReference type="GO" id="GO:0003677">
    <property type="term" value="F:DNA binding"/>
    <property type="evidence" value="ECO:0007669"/>
    <property type="project" value="InterPro"/>
</dbReference>
<gene>
    <name evidence="8" type="ORF">METZ01_LOCUS161265</name>
</gene>
<dbReference type="HAMAP" id="MF_00017">
    <property type="entry name" value="RecR"/>
    <property type="match status" value="1"/>
</dbReference>
<evidence type="ECO:0000256" key="1">
    <source>
        <dbReference type="ARBA" id="ARBA00022723"/>
    </source>
</evidence>
<accession>A0A382B4H5</accession>
<dbReference type="AlphaFoldDB" id="A0A382B4H5"/>
<dbReference type="GO" id="GO:0008270">
    <property type="term" value="F:zinc ion binding"/>
    <property type="evidence" value="ECO:0007669"/>
    <property type="project" value="UniProtKB-KW"/>
</dbReference>
<keyword evidence="4" id="KW-0862">Zinc</keyword>
<evidence type="ECO:0000313" key="8">
    <source>
        <dbReference type="EMBL" id="SVB08411.1"/>
    </source>
</evidence>
<reference evidence="8" key="1">
    <citation type="submission" date="2018-05" db="EMBL/GenBank/DDBJ databases">
        <authorList>
            <person name="Lanie J.A."/>
            <person name="Ng W.-L."/>
            <person name="Kazmierczak K.M."/>
            <person name="Andrzejewski T.M."/>
            <person name="Davidsen T.M."/>
            <person name="Wayne K.J."/>
            <person name="Tettelin H."/>
            <person name="Glass J.I."/>
            <person name="Rusch D."/>
            <person name="Podicherti R."/>
            <person name="Tsui H.-C.T."/>
            <person name="Winkler M.E."/>
        </authorList>
    </citation>
    <scope>NUCLEOTIDE SEQUENCE</scope>
</reference>
<dbReference type="PROSITE" id="PS01300">
    <property type="entry name" value="RECR"/>
    <property type="match status" value="1"/>
</dbReference>
<dbReference type="GO" id="GO:0006310">
    <property type="term" value="P:DNA recombination"/>
    <property type="evidence" value="ECO:0007669"/>
    <property type="project" value="UniProtKB-KW"/>
</dbReference>
<sequence>VFYLLKENDNKAQFLADSIQKSFQSIKECDQCRMYTEEQTCGICTDVSRDSKIICIVETPADLIAIENTMQFKGKYFVLMGRLSPIDGIGPDELKIDLLINLLQQSNVREVILAVSPTIEGEATVSYIASLVELENIVSSRIAYGVPMGGELEYVDSNTLIQALKNRNPIGS</sequence>
<dbReference type="Pfam" id="PF21175">
    <property type="entry name" value="RecR_C"/>
    <property type="match status" value="1"/>
</dbReference>
<protein>
    <recommendedName>
        <fullName evidence="7">Toprim domain-containing protein</fullName>
    </recommendedName>
</protein>
<feature type="domain" description="Toprim" evidence="7">
    <location>
        <begin position="52"/>
        <end position="147"/>
    </location>
</feature>
<dbReference type="GO" id="GO:0006281">
    <property type="term" value="P:DNA repair"/>
    <property type="evidence" value="ECO:0007669"/>
    <property type="project" value="UniProtKB-KW"/>
</dbReference>
<keyword evidence="5" id="KW-0233">DNA recombination</keyword>
<dbReference type="InterPro" id="IPR000093">
    <property type="entry name" value="DNA_Rcmb_RecR"/>
</dbReference>
<dbReference type="PROSITE" id="PS50880">
    <property type="entry name" value="TOPRIM"/>
    <property type="match status" value="1"/>
</dbReference>
<dbReference type="NCBIfam" id="TIGR00615">
    <property type="entry name" value="recR"/>
    <property type="match status" value="1"/>
</dbReference>
<evidence type="ECO:0000256" key="3">
    <source>
        <dbReference type="ARBA" id="ARBA00022771"/>
    </source>
</evidence>
<evidence type="ECO:0000256" key="4">
    <source>
        <dbReference type="ARBA" id="ARBA00022833"/>
    </source>
</evidence>
<dbReference type="SMART" id="SM00493">
    <property type="entry name" value="TOPRIM"/>
    <property type="match status" value="1"/>
</dbReference>
<evidence type="ECO:0000256" key="5">
    <source>
        <dbReference type="ARBA" id="ARBA00023172"/>
    </source>
</evidence>
<dbReference type="PANTHER" id="PTHR30446:SF0">
    <property type="entry name" value="RECOMBINATION PROTEIN RECR"/>
    <property type="match status" value="1"/>
</dbReference>
<organism evidence="8">
    <name type="scientific">marine metagenome</name>
    <dbReference type="NCBI Taxonomy" id="408172"/>
    <lineage>
        <taxon>unclassified sequences</taxon>
        <taxon>metagenomes</taxon>
        <taxon>ecological metagenomes</taxon>
    </lineage>
</organism>
<keyword evidence="3" id="KW-0863">Zinc-finger</keyword>
<evidence type="ECO:0000256" key="2">
    <source>
        <dbReference type="ARBA" id="ARBA00022763"/>
    </source>
</evidence>
<dbReference type="Pfam" id="PF02132">
    <property type="entry name" value="RecR_ZnF"/>
    <property type="match status" value="1"/>
</dbReference>
<dbReference type="Gene3D" id="6.10.250.240">
    <property type="match status" value="1"/>
</dbReference>
<proteinExistence type="inferred from homology"/>
<keyword evidence="6" id="KW-0234">DNA repair</keyword>
<dbReference type="Pfam" id="PF13662">
    <property type="entry name" value="Toprim_4"/>
    <property type="match status" value="1"/>
</dbReference>
<dbReference type="InterPro" id="IPR023627">
    <property type="entry name" value="Rcmb_RecR"/>
</dbReference>
<evidence type="ECO:0000259" key="7">
    <source>
        <dbReference type="PROSITE" id="PS50880"/>
    </source>
</evidence>
<dbReference type="EMBL" id="UINC01028067">
    <property type="protein sequence ID" value="SVB08411.1"/>
    <property type="molecule type" value="Genomic_DNA"/>
</dbReference>
<keyword evidence="2" id="KW-0227">DNA damage</keyword>
<dbReference type="InterPro" id="IPR006171">
    <property type="entry name" value="TOPRIM_dom"/>
</dbReference>
<dbReference type="SUPFAM" id="SSF111304">
    <property type="entry name" value="Recombination protein RecR"/>
    <property type="match status" value="1"/>
</dbReference>
<name>A0A382B4H5_9ZZZZ</name>
<dbReference type="CDD" id="cd01025">
    <property type="entry name" value="TOPRIM_recR"/>
    <property type="match status" value="1"/>
</dbReference>
<dbReference type="PANTHER" id="PTHR30446">
    <property type="entry name" value="RECOMBINATION PROTEIN RECR"/>
    <property type="match status" value="1"/>
</dbReference>
<dbReference type="InterPro" id="IPR034137">
    <property type="entry name" value="TOPRIM_RecR"/>
</dbReference>
<feature type="non-terminal residue" evidence="8">
    <location>
        <position position="1"/>
    </location>
</feature>
<evidence type="ECO:0000256" key="6">
    <source>
        <dbReference type="ARBA" id="ARBA00023204"/>
    </source>
</evidence>